<feature type="transmembrane region" description="Helical" evidence="9">
    <location>
        <begin position="70"/>
        <end position="86"/>
    </location>
</feature>
<feature type="domain" description="Signal transduction histidine kinase subgroup 3 dimerisation and phosphoacceptor" evidence="11">
    <location>
        <begin position="220"/>
        <end position="285"/>
    </location>
</feature>
<comment type="catalytic activity">
    <reaction evidence="1">
        <text>ATP + protein L-histidine = ADP + protein N-phospho-L-histidine.</text>
        <dbReference type="EC" id="2.7.13.3"/>
    </reaction>
</comment>
<dbReference type="Pfam" id="PF02518">
    <property type="entry name" value="HATPase_c"/>
    <property type="match status" value="1"/>
</dbReference>
<dbReference type="SUPFAM" id="SSF55874">
    <property type="entry name" value="ATPase domain of HSP90 chaperone/DNA topoisomerase II/histidine kinase"/>
    <property type="match status" value="1"/>
</dbReference>
<keyword evidence="3" id="KW-0597">Phosphoprotein</keyword>
<evidence type="ECO:0000256" key="5">
    <source>
        <dbReference type="ARBA" id="ARBA00022741"/>
    </source>
</evidence>
<keyword evidence="6 12" id="KW-0418">Kinase</keyword>
<dbReference type="Gene3D" id="1.20.5.1930">
    <property type="match status" value="1"/>
</dbReference>
<evidence type="ECO:0000256" key="7">
    <source>
        <dbReference type="ARBA" id="ARBA00022840"/>
    </source>
</evidence>
<evidence type="ECO:0000313" key="13">
    <source>
        <dbReference type="Proteomes" id="UP001518976"/>
    </source>
</evidence>
<evidence type="ECO:0000256" key="2">
    <source>
        <dbReference type="ARBA" id="ARBA00012438"/>
    </source>
</evidence>
<comment type="caution">
    <text evidence="12">The sequence shown here is derived from an EMBL/GenBank/DDBJ whole genome shotgun (WGS) entry which is preliminary data.</text>
</comment>
<feature type="transmembrane region" description="Helical" evidence="9">
    <location>
        <begin position="144"/>
        <end position="162"/>
    </location>
</feature>
<keyword evidence="4" id="KW-0808">Transferase</keyword>
<dbReference type="InterPro" id="IPR003594">
    <property type="entry name" value="HATPase_dom"/>
</dbReference>
<proteinExistence type="predicted"/>
<dbReference type="EMBL" id="JAFFZN010000002">
    <property type="protein sequence ID" value="MBO8184639.1"/>
    <property type="molecule type" value="Genomic_DNA"/>
</dbReference>
<dbReference type="InterPro" id="IPR050482">
    <property type="entry name" value="Sensor_HK_TwoCompSys"/>
</dbReference>
<dbReference type="Gene3D" id="3.30.565.10">
    <property type="entry name" value="Histidine kinase-like ATPase, C-terminal domain"/>
    <property type="match status" value="1"/>
</dbReference>
<keyword evidence="5" id="KW-0547">Nucleotide-binding</keyword>
<dbReference type="Proteomes" id="UP001518976">
    <property type="component" value="Unassembled WGS sequence"/>
</dbReference>
<keyword evidence="9" id="KW-0472">Membrane</keyword>
<keyword evidence="9" id="KW-1133">Transmembrane helix</keyword>
<gene>
    <name evidence="12" type="ORF">JW592_03985</name>
</gene>
<sequence length="428" mass="45508">MPRALREDLFMLERGTPPQATGPGAGDATSWRIWQPTVVLLVSLAALVIGLFNIGVLTSDVHSTLSQPEAVLLGGGQAAALVLAAFRPVTAWWVVTGFMLVITVRLGALPPAPWSRQSPWTVPEVACLAGVLLLVAVRRRPRAAAGALLVTVVSALICGMATRRLLGPPAFRDVPGDVLVLIMAVVVGTALHGRQAARSELVVQEELATEERTRRTLLEERNRIARELHDVVAHHMSVISIQAQAAPHLVDNPSPELRESLAGIRENAVEALAELRRVLGVLRSGDAPGDRHAPQPTLEGLPELVANVRAAGLTVTDRVTGRPFPLAPGMEVSAYRIVQEALSNVLRHAPGAEAHVEIGYHPTELTVRVSNTAPDRPMPPATGAGHGLPGMRERAAMLNGTLWCGNTPDGGWSVTATLPYPETAEDPS</sequence>
<evidence type="ECO:0000313" key="12">
    <source>
        <dbReference type="EMBL" id="MBO8184639.1"/>
    </source>
</evidence>
<feature type="transmembrane region" description="Helical" evidence="9">
    <location>
        <begin position="91"/>
        <end position="108"/>
    </location>
</feature>
<dbReference type="InterPro" id="IPR011712">
    <property type="entry name" value="Sig_transdc_His_kin_sub3_dim/P"/>
</dbReference>
<reference evidence="12 13" key="1">
    <citation type="submission" date="2021-02" db="EMBL/GenBank/DDBJ databases">
        <title>Streptomyces spirodelae sp. nov., isolated from duckweed.</title>
        <authorList>
            <person name="Saimee Y."/>
            <person name="Duangmal K."/>
        </authorList>
    </citation>
    <scope>NUCLEOTIDE SEQUENCE [LARGE SCALE GENOMIC DNA]</scope>
    <source>
        <strain evidence="12 13">DW4-2</strain>
    </source>
</reference>
<dbReference type="EC" id="2.7.13.3" evidence="2"/>
<evidence type="ECO:0000259" key="11">
    <source>
        <dbReference type="Pfam" id="PF07730"/>
    </source>
</evidence>
<keyword evidence="8" id="KW-0902">Two-component regulatory system</keyword>
<protein>
    <recommendedName>
        <fullName evidence="2">histidine kinase</fullName>
        <ecNumber evidence="2">2.7.13.3</ecNumber>
    </recommendedName>
</protein>
<name>A0ABS3WND3_9ACTN</name>
<dbReference type="PANTHER" id="PTHR24421">
    <property type="entry name" value="NITRATE/NITRITE SENSOR PROTEIN NARX-RELATED"/>
    <property type="match status" value="1"/>
</dbReference>
<feature type="transmembrane region" description="Helical" evidence="9">
    <location>
        <begin position="38"/>
        <end position="58"/>
    </location>
</feature>
<feature type="transmembrane region" description="Helical" evidence="9">
    <location>
        <begin position="120"/>
        <end position="137"/>
    </location>
</feature>
<evidence type="ECO:0000259" key="10">
    <source>
        <dbReference type="Pfam" id="PF02518"/>
    </source>
</evidence>
<dbReference type="GO" id="GO:0016301">
    <property type="term" value="F:kinase activity"/>
    <property type="evidence" value="ECO:0007669"/>
    <property type="project" value="UniProtKB-KW"/>
</dbReference>
<organism evidence="12 13">
    <name type="scientific">Streptomyces spirodelae</name>
    <dbReference type="NCBI Taxonomy" id="2812904"/>
    <lineage>
        <taxon>Bacteria</taxon>
        <taxon>Bacillati</taxon>
        <taxon>Actinomycetota</taxon>
        <taxon>Actinomycetes</taxon>
        <taxon>Kitasatosporales</taxon>
        <taxon>Streptomycetaceae</taxon>
        <taxon>Streptomyces</taxon>
    </lineage>
</organism>
<evidence type="ECO:0000256" key="6">
    <source>
        <dbReference type="ARBA" id="ARBA00022777"/>
    </source>
</evidence>
<evidence type="ECO:0000256" key="3">
    <source>
        <dbReference type="ARBA" id="ARBA00022553"/>
    </source>
</evidence>
<dbReference type="InterPro" id="IPR036890">
    <property type="entry name" value="HATPase_C_sf"/>
</dbReference>
<keyword evidence="7" id="KW-0067">ATP-binding</keyword>
<evidence type="ECO:0000256" key="1">
    <source>
        <dbReference type="ARBA" id="ARBA00000085"/>
    </source>
</evidence>
<keyword evidence="13" id="KW-1185">Reference proteome</keyword>
<evidence type="ECO:0000256" key="9">
    <source>
        <dbReference type="SAM" id="Phobius"/>
    </source>
</evidence>
<dbReference type="CDD" id="cd16917">
    <property type="entry name" value="HATPase_UhpB-NarQ-NarX-like"/>
    <property type="match status" value="1"/>
</dbReference>
<evidence type="ECO:0000256" key="4">
    <source>
        <dbReference type="ARBA" id="ARBA00022679"/>
    </source>
</evidence>
<accession>A0ABS3WND3</accession>
<evidence type="ECO:0000256" key="8">
    <source>
        <dbReference type="ARBA" id="ARBA00023012"/>
    </source>
</evidence>
<keyword evidence="9" id="KW-0812">Transmembrane</keyword>
<dbReference type="PANTHER" id="PTHR24421:SF10">
    <property type="entry name" value="NITRATE_NITRITE SENSOR PROTEIN NARQ"/>
    <property type="match status" value="1"/>
</dbReference>
<dbReference type="Pfam" id="PF07730">
    <property type="entry name" value="HisKA_3"/>
    <property type="match status" value="1"/>
</dbReference>
<feature type="domain" description="Histidine kinase/HSP90-like ATPase" evidence="10">
    <location>
        <begin position="331"/>
        <end position="421"/>
    </location>
</feature>